<comment type="caution">
    <text evidence="2">The sequence shown here is derived from an EMBL/GenBank/DDBJ whole genome shotgun (WGS) entry which is preliminary data.</text>
</comment>
<proteinExistence type="predicted"/>
<dbReference type="RefSeq" id="WP_115452938.1">
    <property type="nucleotide sequence ID" value="NZ_QNQT01000007.1"/>
</dbReference>
<dbReference type="InterPro" id="IPR011437">
    <property type="entry name" value="DUF1540"/>
</dbReference>
<name>A0A3D8GPA8_9BACI</name>
<dbReference type="AlphaFoldDB" id="A0A3D8GPA8"/>
<dbReference type="EMBL" id="QNQT01000007">
    <property type="protein sequence ID" value="RDU36009.1"/>
    <property type="molecule type" value="Genomic_DNA"/>
</dbReference>
<accession>A0A3D8GPA8</accession>
<feature type="domain" description="DUF1540" evidence="1">
    <location>
        <begin position="5"/>
        <end position="47"/>
    </location>
</feature>
<sequence>MKIEVKCNVENCKYWAEGDECVADSIFVIGQTGREAANVEETACKTFEKRE</sequence>
<evidence type="ECO:0000313" key="2">
    <source>
        <dbReference type="EMBL" id="RDU36009.1"/>
    </source>
</evidence>
<protein>
    <submittedName>
        <fullName evidence="2">DUF1540 domain-containing protein</fullName>
    </submittedName>
</protein>
<evidence type="ECO:0000259" key="1">
    <source>
        <dbReference type="Pfam" id="PF07561"/>
    </source>
</evidence>
<keyword evidence="3" id="KW-1185">Reference proteome</keyword>
<dbReference type="OrthoDB" id="1681234at2"/>
<dbReference type="Pfam" id="PF07561">
    <property type="entry name" value="DUF1540"/>
    <property type="match status" value="1"/>
</dbReference>
<organism evidence="2 3">
    <name type="scientific">Neobacillus piezotolerans</name>
    <dbReference type="NCBI Taxonomy" id="2259171"/>
    <lineage>
        <taxon>Bacteria</taxon>
        <taxon>Bacillati</taxon>
        <taxon>Bacillota</taxon>
        <taxon>Bacilli</taxon>
        <taxon>Bacillales</taxon>
        <taxon>Bacillaceae</taxon>
        <taxon>Neobacillus</taxon>
    </lineage>
</organism>
<gene>
    <name evidence="2" type="ORF">DRW41_15585</name>
</gene>
<evidence type="ECO:0000313" key="3">
    <source>
        <dbReference type="Proteomes" id="UP000257144"/>
    </source>
</evidence>
<reference evidence="2 3" key="1">
    <citation type="submission" date="2018-07" db="EMBL/GenBank/DDBJ databases">
        <title>Bacillus sp. YLB-04 draft genome sequence.</title>
        <authorList>
            <person name="Yu L."/>
            <person name="Tang X."/>
        </authorList>
    </citation>
    <scope>NUCLEOTIDE SEQUENCE [LARGE SCALE GENOMIC DNA]</scope>
    <source>
        <strain evidence="2 3">YLB-04</strain>
    </source>
</reference>
<dbReference type="Proteomes" id="UP000257144">
    <property type="component" value="Unassembled WGS sequence"/>
</dbReference>